<gene>
    <name evidence="1" type="ORF">SAMN05444483_12715</name>
</gene>
<evidence type="ECO:0000313" key="1">
    <source>
        <dbReference type="EMBL" id="SHG75317.1"/>
    </source>
</evidence>
<dbReference type="Pfam" id="PF11832">
    <property type="entry name" value="DUF3352"/>
    <property type="match status" value="1"/>
</dbReference>
<dbReference type="PROSITE" id="PS51257">
    <property type="entry name" value="PROKAR_LIPOPROTEIN"/>
    <property type="match status" value="1"/>
</dbReference>
<dbReference type="OrthoDB" id="1093345at2"/>
<dbReference type="Proteomes" id="UP000183945">
    <property type="component" value="Unassembled WGS sequence"/>
</dbReference>
<keyword evidence="2" id="KW-1185">Reference proteome</keyword>
<accession>A0A1M5MDJ1</accession>
<dbReference type="RefSeq" id="WP_072881994.1">
    <property type="nucleotide sequence ID" value="NZ_FQVT01000027.1"/>
</dbReference>
<dbReference type="EMBL" id="FQVT01000027">
    <property type="protein sequence ID" value="SHG75317.1"/>
    <property type="molecule type" value="Genomic_DNA"/>
</dbReference>
<name>A0A1M5MDJ1_SALEC</name>
<reference evidence="2" key="1">
    <citation type="submission" date="2016-11" db="EMBL/GenBank/DDBJ databases">
        <authorList>
            <person name="Varghese N."/>
            <person name="Submissions S."/>
        </authorList>
    </citation>
    <scope>NUCLEOTIDE SEQUENCE [LARGE SCALE GENOMIC DNA]</scope>
    <source>
        <strain evidence="2">DSM 24579</strain>
    </source>
</reference>
<organism evidence="1 2">
    <name type="scientific">Salegentibacter echinorum</name>
    <dbReference type="NCBI Taxonomy" id="1073325"/>
    <lineage>
        <taxon>Bacteria</taxon>
        <taxon>Pseudomonadati</taxon>
        <taxon>Bacteroidota</taxon>
        <taxon>Flavobacteriia</taxon>
        <taxon>Flavobacteriales</taxon>
        <taxon>Flavobacteriaceae</taxon>
        <taxon>Salegentibacter</taxon>
    </lineage>
</organism>
<proteinExistence type="predicted"/>
<dbReference type="STRING" id="1073325.SAMN05444483_12715"/>
<dbReference type="InterPro" id="IPR021787">
    <property type="entry name" value="DUF3352"/>
</dbReference>
<evidence type="ECO:0000313" key="2">
    <source>
        <dbReference type="Proteomes" id="UP000183945"/>
    </source>
</evidence>
<sequence length="817" mass="92350">MKRSIFGVLSILIFLSCQNQQKLNNFIAYIPADAAVILHTPNISKLETELNELSFLNKNSLTLAKQLKKSFGFLKYTDSIQEAVITFSFPTKKKLVTSIILPKSPGLNLDSLENKQVENIKKQGVKFQKTQLDEEIYYASLQDEPFIISNSEANLINLLKGKNKLNSEEFKEIHAAVDPDKTSLLLNHQRYSAIEKALLPNLKIPLKYSGWSAVDLQLYKEGISFNGLSIAQDSTSIVQLLKNTGPALQKMPEITPVSAKGFVAFAFSDAKQFLENLRQFRGDSLQKKNEEIILNTTEAGMIYLENTQVLAFRTPVDIDASDLITETTELTENYRDVPIFRLKSSEAFQYLLTPVFQSKNLEFVATPGEYLVFAKNKAILKYLIADYKNKNSLANSSYYQQATNNLAEASSLLVIGQPEKLKEDLTKVVASHLKNEMQSLVFEEQELAVLQLVEENDFSHLHGAISGYTAKTTGGKTEEMLSVTLEKDLLNEPVLIKNHLNNQMDIAVQDVDNTLYLISNKGTIFWKKKLKGPILGKIKQVDLFKNGKVQMAFATPYSIEVLDRNGNTVKPFPLEFKDEITQPLSLFDYDNNRKYRFLITQGNEVFMYDKNGKSVNGFKFKKAATKIVSAPKHIRMGNKDYIVFPEESGKLNILNRRGSHRVNVKKKIGFSNNNWFEFHNDFVSTNAEGQLVRVDANGNVRLENTSLAKNHHLTARPNLLVSFSENIVKIKDQSVNLDYGLYTEPKIFFLNNKYFISITDLQTQKVYLFDSNGELFTGLPVYGTSSIDLNDADIDPRLEFTVKGGDKEVLLYKLGAY</sequence>
<dbReference type="AlphaFoldDB" id="A0A1M5MDJ1"/>
<protein>
    <submittedName>
        <fullName evidence="1">Uncharacterized protein</fullName>
    </submittedName>
</protein>